<dbReference type="Proteomes" id="UP000308713">
    <property type="component" value="Unassembled WGS sequence"/>
</dbReference>
<feature type="signal peptide" evidence="1">
    <location>
        <begin position="1"/>
        <end position="19"/>
    </location>
</feature>
<evidence type="ECO:0000256" key="1">
    <source>
        <dbReference type="SAM" id="SignalP"/>
    </source>
</evidence>
<sequence length="626" mass="73167">MKGKYIPIILILFSQFLFAQNTFDIILNGDNREKDCKQCIETFRQKPKGVRFSIEREGNNLYFQVNDKKWFETLFNKSGDGIAIDVVLKKRYACGLGSVASSQIKGELLEPVYAKALKAGLKPYADDLFRVKIGTIPEAYLNQKSEFNILFLSNKTLCQYYVIYELESYQWELLDMGMYLDSLTYNPKKVQSSESKSTLIRNKILKFDIPFQKNKSNYSQQDIKPIYDSLRLTDFNIKTIKVKSYSSIEGITTRNLELQELRANSIISALQKFQKPTIQTTVSTAENWVEFLNDIKGTKYEYLLSLTKNDIKDAIAGKLSRDMESILKHHRKAVLEMELEKIYEYKGVSPKELLINFNTAVRLNQEAAARRIQNSIFEKIKSGEVTSDILSQMAVPMSDKYVQIRNNNAAFRYMLDFREVLLVYNEMLELEKLMPNSKKIKYNVAVLKLQLWRYNAIEINEDALEKQIYDLKQYGIGDDLITRMIVNFNIIRAENLMRNRDYKNKDKAVTFIKDHYDKFSLSEYDYLSLAQFFSYYAKTEFSVDLLENKARSIYIDENLLFYFLNLTIIRNEFVKDVDYRTILLNAININKPRFCKLFEAIEDGGVTFQILDNNYLRAVYCENCND</sequence>
<dbReference type="EMBL" id="VDCS01000005">
    <property type="protein sequence ID" value="TNJ45379.1"/>
    <property type="molecule type" value="Genomic_DNA"/>
</dbReference>
<proteinExistence type="predicted"/>
<dbReference type="OrthoDB" id="632640at2"/>
<dbReference type="AlphaFoldDB" id="A0A5C4SMS9"/>
<organism evidence="2 3">
    <name type="scientific">Allotamlana fucoidanivorans</name>
    <dbReference type="NCBI Taxonomy" id="2583814"/>
    <lineage>
        <taxon>Bacteria</taxon>
        <taxon>Pseudomonadati</taxon>
        <taxon>Bacteroidota</taxon>
        <taxon>Flavobacteriia</taxon>
        <taxon>Flavobacteriales</taxon>
        <taxon>Flavobacteriaceae</taxon>
        <taxon>Allotamlana</taxon>
    </lineage>
</organism>
<evidence type="ECO:0008006" key="4">
    <source>
        <dbReference type="Google" id="ProtNLM"/>
    </source>
</evidence>
<feature type="chain" id="PRO_5022722034" description="OmpA-like domain-containing protein" evidence="1">
    <location>
        <begin position="20"/>
        <end position="626"/>
    </location>
</feature>
<comment type="caution">
    <text evidence="2">The sequence shown here is derived from an EMBL/GenBank/DDBJ whole genome shotgun (WGS) entry which is preliminary data.</text>
</comment>
<protein>
    <recommendedName>
        <fullName evidence="4">OmpA-like domain-containing protein</fullName>
    </recommendedName>
</protein>
<accession>A0A5C4SMS9</accession>
<gene>
    <name evidence="2" type="ORF">FGF67_06620</name>
</gene>
<name>A0A5C4SMS9_9FLAO</name>
<reference evidence="2 3" key="1">
    <citation type="submission" date="2019-05" db="EMBL/GenBank/DDBJ databases">
        <title>Tamlana fucoidanivorans sp. nov., isolated from the surface of algae collected from Fujian province in China.</title>
        <authorList>
            <person name="Li J."/>
        </authorList>
    </citation>
    <scope>NUCLEOTIDE SEQUENCE [LARGE SCALE GENOMIC DNA]</scope>
    <source>
        <strain evidence="2 3">CW2-9</strain>
    </source>
</reference>
<evidence type="ECO:0000313" key="3">
    <source>
        <dbReference type="Proteomes" id="UP000308713"/>
    </source>
</evidence>
<dbReference type="RefSeq" id="WP_139695980.1">
    <property type="nucleotide sequence ID" value="NZ_CP074074.1"/>
</dbReference>
<evidence type="ECO:0000313" key="2">
    <source>
        <dbReference type="EMBL" id="TNJ45379.1"/>
    </source>
</evidence>
<keyword evidence="3" id="KW-1185">Reference proteome</keyword>
<keyword evidence="1" id="KW-0732">Signal</keyword>